<sequence>MTNGTPAGEPPLIVKLDGPGWLAELLIQPPTGSTKPAEFEVALTQGRNGRRHRLTTNVRYTTATNRLRTGWSKWFVKVYHCLDNHEADLLRRHLGQQAAAIQLANAQLPGPRRNQVEPPWAAVPVHIVRGDGLADNVGQVRTELAVTPEELAARLRRDLPAWLTGAGTQPGQFLLAISPFMELLQWDGYHSWPATEQLPEFAGMAVGLDTLHRNGTVHCDIKPDNICRYNTSQVTGYVLIDTDSVTQFEPPPTSVRVTRPYFYRGLGDWFANPKVRHLGVDPAILRAHDRFGFAVAVLTALAGRDWVDRVLLRDPDLTYTGVDYDGPRTADNREYVKRALHQHWPNRDPGRDWTPLIDALSEPFGREIEAPGWWLTEWLERVVAAEQRCVTGLVAERVFAVADPQMYRAQLDEIRGGANQRPARRVDAAQQGYDAIAQAGAVAAQRSATGHLLLWSLIAVPVFLLVFTLFNALV</sequence>
<evidence type="ECO:0008006" key="4">
    <source>
        <dbReference type="Google" id="ProtNLM"/>
    </source>
</evidence>
<reference evidence="2" key="1">
    <citation type="journal article" date="2014" name="Int. J. Syst. Evol. Microbiol.">
        <title>Complete genome sequence of Corynebacterium casei LMG S-19264T (=DSM 44701T), isolated from a smear-ripened cheese.</title>
        <authorList>
            <consortium name="US DOE Joint Genome Institute (JGI-PGF)"/>
            <person name="Walter F."/>
            <person name="Albersmeier A."/>
            <person name="Kalinowski J."/>
            <person name="Ruckert C."/>
        </authorList>
    </citation>
    <scope>NUCLEOTIDE SEQUENCE</scope>
    <source>
        <strain evidence="2">VKM Ac-1321</strain>
    </source>
</reference>
<keyword evidence="1" id="KW-1133">Transmembrane helix</keyword>
<keyword evidence="3" id="KW-1185">Reference proteome</keyword>
<evidence type="ECO:0000256" key="1">
    <source>
        <dbReference type="SAM" id="Phobius"/>
    </source>
</evidence>
<proteinExistence type="predicted"/>
<dbReference type="RefSeq" id="WP_261963549.1">
    <property type="nucleotide sequence ID" value="NZ_BAAAXA010000003.1"/>
</dbReference>
<dbReference type="Gene3D" id="1.10.510.10">
    <property type="entry name" value="Transferase(Phosphotransferase) domain 1"/>
    <property type="match status" value="1"/>
</dbReference>
<feature type="transmembrane region" description="Helical" evidence="1">
    <location>
        <begin position="452"/>
        <end position="473"/>
    </location>
</feature>
<reference evidence="2" key="2">
    <citation type="submission" date="2023-01" db="EMBL/GenBank/DDBJ databases">
        <authorList>
            <person name="Sun Q."/>
            <person name="Evtushenko L."/>
        </authorList>
    </citation>
    <scope>NUCLEOTIDE SEQUENCE</scope>
    <source>
        <strain evidence="2">VKM Ac-1321</strain>
    </source>
</reference>
<dbReference type="InterPro" id="IPR011009">
    <property type="entry name" value="Kinase-like_dom_sf"/>
</dbReference>
<comment type="caution">
    <text evidence="2">The sequence shown here is derived from an EMBL/GenBank/DDBJ whole genome shotgun (WGS) entry which is preliminary data.</text>
</comment>
<organism evidence="2 3">
    <name type="scientific">Dactylosporangium matsuzakiense</name>
    <dbReference type="NCBI Taxonomy" id="53360"/>
    <lineage>
        <taxon>Bacteria</taxon>
        <taxon>Bacillati</taxon>
        <taxon>Actinomycetota</taxon>
        <taxon>Actinomycetes</taxon>
        <taxon>Micromonosporales</taxon>
        <taxon>Micromonosporaceae</taxon>
        <taxon>Dactylosporangium</taxon>
    </lineage>
</organism>
<evidence type="ECO:0000313" key="3">
    <source>
        <dbReference type="Proteomes" id="UP001143480"/>
    </source>
</evidence>
<protein>
    <recommendedName>
        <fullName evidence="4">Protein kinase domain-containing protein</fullName>
    </recommendedName>
</protein>
<name>A0A9W6NM27_9ACTN</name>
<keyword evidence="1" id="KW-0472">Membrane</keyword>
<dbReference type="EMBL" id="BSFP01000018">
    <property type="protein sequence ID" value="GLL01708.1"/>
    <property type="molecule type" value="Genomic_DNA"/>
</dbReference>
<dbReference type="AlphaFoldDB" id="A0A9W6NM27"/>
<keyword evidence="1" id="KW-0812">Transmembrane</keyword>
<evidence type="ECO:0000313" key="2">
    <source>
        <dbReference type="EMBL" id="GLL01708.1"/>
    </source>
</evidence>
<gene>
    <name evidence="2" type="ORF">GCM10017581_034500</name>
</gene>
<dbReference type="SUPFAM" id="SSF56112">
    <property type="entry name" value="Protein kinase-like (PK-like)"/>
    <property type="match status" value="1"/>
</dbReference>
<accession>A0A9W6NM27</accession>
<dbReference type="Proteomes" id="UP001143480">
    <property type="component" value="Unassembled WGS sequence"/>
</dbReference>